<name>A0A0J9QV63_DROSI</name>
<reference evidence="1" key="1">
    <citation type="journal article" date="2013" name="Genome Res.">
        <title>A second-generation assembly of the Drosophila simulans genome provides new insights into patterns of lineage-specific divergence.</title>
        <authorList>
            <person name="Hu T.T."/>
            <person name="Eisen M.B."/>
            <person name="Thornton K.R."/>
            <person name="Andolfatto P."/>
        </authorList>
    </citation>
    <scope>NUCLEOTIDE SEQUENCE [LARGE SCALE GENOMIC DNA]</scope>
    <source>
        <strain evidence="1">W501</strain>
    </source>
</reference>
<dbReference type="EMBL" id="CM002910">
    <property type="protein sequence ID" value="KMY87699.1"/>
    <property type="molecule type" value="Genomic_DNA"/>
</dbReference>
<accession>A0A0J9QV63</accession>
<organism evidence="1">
    <name type="scientific">Drosophila simulans</name>
    <name type="common">Fruit fly</name>
    <dbReference type="NCBI Taxonomy" id="7240"/>
    <lineage>
        <taxon>Eukaryota</taxon>
        <taxon>Metazoa</taxon>
        <taxon>Ecdysozoa</taxon>
        <taxon>Arthropoda</taxon>
        <taxon>Hexapoda</taxon>
        <taxon>Insecta</taxon>
        <taxon>Pterygota</taxon>
        <taxon>Neoptera</taxon>
        <taxon>Endopterygota</taxon>
        <taxon>Diptera</taxon>
        <taxon>Brachycera</taxon>
        <taxon>Muscomorpha</taxon>
        <taxon>Ephydroidea</taxon>
        <taxon>Drosophilidae</taxon>
        <taxon>Drosophila</taxon>
        <taxon>Sophophora</taxon>
    </lineage>
</organism>
<dbReference type="AlphaFoldDB" id="A0A0J9QV63"/>
<reference evidence="1" key="3">
    <citation type="submission" date="2015-04" db="EMBL/GenBank/DDBJ databases">
        <authorList>
            <consortium name="FlyBase"/>
        </authorList>
    </citation>
    <scope>NUCLEOTIDE SEQUENCE</scope>
    <source>
        <strain evidence="1">W501</strain>
    </source>
</reference>
<gene>
    <name evidence="1" type="primary">Dsim\GD27224</name>
    <name evidence="1" type="ORF">Dsimw501_GD27224</name>
</gene>
<sequence>MQVHFRTCHLHCQDIHRTFSLPSGNLPKGPNGRNSIYASEQILELAEVLVQNPSFVGFLSSSRSSENGPNPQLRALSAPLNGSDCGATTTARTRTAARTLHPSMAAHWMWMCVGPPKVLAGWLGGW</sequence>
<protein>
    <submittedName>
        <fullName evidence="1">Uncharacterized protein</fullName>
    </submittedName>
</protein>
<dbReference type="KEGG" id="dsi:Dsimw501_GD27224"/>
<proteinExistence type="predicted"/>
<dbReference type="Proteomes" id="UP000035880">
    <property type="component" value="Chromosome 2L"/>
</dbReference>
<evidence type="ECO:0000313" key="1">
    <source>
        <dbReference type="EMBL" id="KMY87699.1"/>
    </source>
</evidence>
<reference evidence="1" key="2">
    <citation type="submission" date="2014-06" db="EMBL/GenBank/DDBJ databases">
        <authorList>
            <person name="Hu T."/>
            <person name="Eisen M.B."/>
            <person name="Thornton K.R."/>
            <person name="Andolfatto P."/>
        </authorList>
    </citation>
    <scope>NUCLEOTIDE SEQUENCE</scope>
    <source>
        <strain evidence="1">W501</strain>
    </source>
</reference>